<comment type="subcellular location">
    <subcellularLocation>
        <location evidence="1">Membrane</location>
    </subcellularLocation>
</comment>
<feature type="domain" description="Immunoglobulin" evidence="5">
    <location>
        <begin position="5"/>
        <end position="99"/>
    </location>
</feature>
<dbReference type="SUPFAM" id="SSF48726">
    <property type="entry name" value="Immunoglobulin"/>
    <property type="match status" value="1"/>
</dbReference>
<evidence type="ECO:0000256" key="1">
    <source>
        <dbReference type="ARBA" id="ARBA00004370"/>
    </source>
</evidence>
<proteinExistence type="predicted"/>
<feature type="non-terminal residue" evidence="6">
    <location>
        <position position="1"/>
    </location>
</feature>
<dbReference type="EMBL" id="KL218138">
    <property type="protein sequence ID" value="KFP02598.1"/>
    <property type="molecule type" value="Genomic_DNA"/>
</dbReference>
<dbReference type="PANTHER" id="PTHR12080">
    <property type="entry name" value="SIGNALING LYMPHOCYTIC ACTIVATION MOLECULE"/>
    <property type="match status" value="1"/>
</dbReference>
<feature type="non-terminal residue" evidence="6">
    <location>
        <position position="191"/>
    </location>
</feature>
<evidence type="ECO:0000313" key="6">
    <source>
        <dbReference type="EMBL" id="KFP02598.1"/>
    </source>
</evidence>
<keyword evidence="4" id="KW-0325">Glycoprotein</keyword>
<dbReference type="Gene3D" id="2.60.40.10">
    <property type="entry name" value="Immunoglobulins"/>
    <property type="match status" value="2"/>
</dbReference>
<reference evidence="6 7" key="1">
    <citation type="submission" date="2014-04" db="EMBL/GenBank/DDBJ databases">
        <title>Genome evolution of avian class.</title>
        <authorList>
            <person name="Zhang G."/>
            <person name="Li C."/>
        </authorList>
    </citation>
    <scope>NUCLEOTIDE SEQUENCE [LARGE SCALE GENOMIC DNA]</scope>
    <source>
        <strain evidence="6">BGI_N300</strain>
    </source>
</reference>
<evidence type="ECO:0000256" key="4">
    <source>
        <dbReference type="ARBA" id="ARBA00023180"/>
    </source>
</evidence>
<evidence type="ECO:0000256" key="3">
    <source>
        <dbReference type="ARBA" id="ARBA00023136"/>
    </source>
</evidence>
<keyword evidence="2" id="KW-0732">Signal</keyword>
<sequence length="191" mass="20613">CTKDVTEVPGAVGKSVTFSLPSLNGENTAWSFHNEVIVTVKSGNPPEDTLFDERYKSRLTFPQNGSALTIAQLRMEDSGTYTAKISGVKSLYSFLLHVYRELEEPRVTCKVENCSSNTCIYTLHCTAEASGSGNISYGWSTGNELWGEGPEVLVEASALEKLPVLTCRAQNPISTHNITVTSPAALCTGTT</sequence>
<dbReference type="InterPro" id="IPR015631">
    <property type="entry name" value="CD2/SLAM_rcpt"/>
</dbReference>
<dbReference type="InterPro" id="IPR003599">
    <property type="entry name" value="Ig_sub"/>
</dbReference>
<evidence type="ECO:0000259" key="5">
    <source>
        <dbReference type="SMART" id="SM00409"/>
    </source>
</evidence>
<evidence type="ECO:0000313" key="7">
    <source>
        <dbReference type="Proteomes" id="UP000054308"/>
    </source>
</evidence>
<name>A0A091I541_CALAN</name>
<protein>
    <submittedName>
        <fullName evidence="6">SLAM family member 7</fullName>
    </submittedName>
</protein>
<evidence type="ECO:0000256" key="2">
    <source>
        <dbReference type="ARBA" id="ARBA00022729"/>
    </source>
</evidence>
<organism evidence="6 7">
    <name type="scientific">Calypte anna</name>
    <name type="common">Anna's hummingbird</name>
    <name type="synonym">Archilochus anna</name>
    <dbReference type="NCBI Taxonomy" id="9244"/>
    <lineage>
        <taxon>Eukaryota</taxon>
        <taxon>Metazoa</taxon>
        <taxon>Chordata</taxon>
        <taxon>Craniata</taxon>
        <taxon>Vertebrata</taxon>
        <taxon>Euteleostomi</taxon>
        <taxon>Archelosauria</taxon>
        <taxon>Archosauria</taxon>
        <taxon>Dinosauria</taxon>
        <taxon>Saurischia</taxon>
        <taxon>Theropoda</taxon>
        <taxon>Coelurosauria</taxon>
        <taxon>Aves</taxon>
        <taxon>Neognathae</taxon>
        <taxon>Neoaves</taxon>
        <taxon>Strisores</taxon>
        <taxon>Apodiformes</taxon>
        <taxon>Trochilidae</taxon>
        <taxon>Calypte</taxon>
    </lineage>
</organism>
<dbReference type="InterPro" id="IPR013783">
    <property type="entry name" value="Ig-like_fold"/>
</dbReference>
<keyword evidence="3" id="KW-0472">Membrane</keyword>
<keyword evidence="7" id="KW-1185">Reference proteome</keyword>
<dbReference type="GO" id="GO:0016020">
    <property type="term" value="C:membrane"/>
    <property type="evidence" value="ECO:0007669"/>
    <property type="project" value="UniProtKB-SubCell"/>
</dbReference>
<dbReference type="InterPro" id="IPR036179">
    <property type="entry name" value="Ig-like_dom_sf"/>
</dbReference>
<gene>
    <name evidence="6" type="ORF">N300_14270</name>
</gene>
<dbReference type="PANTHER" id="PTHR12080:SF55">
    <property type="entry name" value="LYMPHOCYTE FUNCTION-ASSOCIATED ANTIGEN 3"/>
    <property type="match status" value="1"/>
</dbReference>
<dbReference type="InterPro" id="IPR013106">
    <property type="entry name" value="Ig_V-set"/>
</dbReference>
<dbReference type="AlphaFoldDB" id="A0A091I541"/>
<dbReference type="SMART" id="SM00409">
    <property type="entry name" value="IG"/>
    <property type="match status" value="1"/>
</dbReference>
<dbReference type="Proteomes" id="UP000054308">
    <property type="component" value="Unassembled WGS sequence"/>
</dbReference>
<dbReference type="Pfam" id="PF07686">
    <property type="entry name" value="V-set"/>
    <property type="match status" value="1"/>
</dbReference>
<accession>A0A091I541</accession>